<gene>
    <name evidence="9" type="ORF">K490DRAFT_53261</name>
</gene>
<feature type="transmembrane region" description="Helical" evidence="6">
    <location>
        <begin position="234"/>
        <end position="251"/>
    </location>
</feature>
<keyword evidence="4 6" id="KW-1133">Transmembrane helix</keyword>
<evidence type="ECO:0000256" key="6">
    <source>
        <dbReference type="RuleBase" id="RU363132"/>
    </source>
</evidence>
<evidence type="ECO:0000256" key="3">
    <source>
        <dbReference type="ARBA" id="ARBA00022824"/>
    </source>
</evidence>
<keyword evidence="10" id="KW-1185">Reference proteome</keyword>
<evidence type="ECO:0000259" key="8">
    <source>
        <dbReference type="PROSITE" id="PS50845"/>
    </source>
</evidence>
<evidence type="ECO:0000256" key="7">
    <source>
        <dbReference type="SAM" id="MobiDB-lite"/>
    </source>
</evidence>
<dbReference type="AlphaFoldDB" id="A0A9P4I204"/>
<comment type="caution">
    <text evidence="9">The sequence shown here is derived from an EMBL/GenBank/DDBJ whole genome shotgun (WGS) entry which is preliminary data.</text>
</comment>
<evidence type="ECO:0000313" key="9">
    <source>
        <dbReference type="EMBL" id="KAF2092114.1"/>
    </source>
</evidence>
<feature type="region of interest" description="Disordered" evidence="7">
    <location>
        <begin position="370"/>
        <end position="421"/>
    </location>
</feature>
<accession>A0A9P4I204</accession>
<feature type="region of interest" description="Disordered" evidence="7">
    <location>
        <begin position="1"/>
        <end position="48"/>
    </location>
</feature>
<organism evidence="9 10">
    <name type="scientific">Saccharata proteae CBS 121410</name>
    <dbReference type="NCBI Taxonomy" id="1314787"/>
    <lineage>
        <taxon>Eukaryota</taxon>
        <taxon>Fungi</taxon>
        <taxon>Dikarya</taxon>
        <taxon>Ascomycota</taxon>
        <taxon>Pezizomycotina</taxon>
        <taxon>Dothideomycetes</taxon>
        <taxon>Dothideomycetes incertae sedis</taxon>
        <taxon>Botryosphaeriales</taxon>
        <taxon>Saccharataceae</taxon>
        <taxon>Saccharata</taxon>
    </lineage>
</organism>
<name>A0A9P4I204_9PEZI</name>
<dbReference type="InterPro" id="IPR003388">
    <property type="entry name" value="Reticulon"/>
</dbReference>
<dbReference type="Pfam" id="PF02453">
    <property type="entry name" value="Reticulon"/>
    <property type="match status" value="1"/>
</dbReference>
<feature type="compositionally biased region" description="Polar residues" evidence="7">
    <location>
        <begin position="33"/>
        <end position="48"/>
    </location>
</feature>
<dbReference type="GO" id="GO:0005789">
    <property type="term" value="C:endoplasmic reticulum membrane"/>
    <property type="evidence" value="ECO:0007669"/>
    <property type="project" value="UniProtKB-SubCell"/>
</dbReference>
<keyword evidence="5 6" id="KW-0472">Membrane</keyword>
<evidence type="ECO:0000313" key="10">
    <source>
        <dbReference type="Proteomes" id="UP000799776"/>
    </source>
</evidence>
<feature type="transmembrane region" description="Helical" evidence="6">
    <location>
        <begin position="140"/>
        <end position="158"/>
    </location>
</feature>
<dbReference type="Proteomes" id="UP000799776">
    <property type="component" value="Unassembled WGS sequence"/>
</dbReference>
<keyword evidence="2 6" id="KW-0812">Transmembrane</keyword>
<evidence type="ECO:0000256" key="4">
    <source>
        <dbReference type="ARBA" id="ARBA00022989"/>
    </source>
</evidence>
<feature type="transmembrane region" description="Helical" evidence="6">
    <location>
        <begin position="170"/>
        <end position="191"/>
    </location>
</feature>
<proteinExistence type="predicted"/>
<comment type="subcellular location">
    <subcellularLocation>
        <location evidence="1 6">Endoplasmic reticulum membrane</location>
        <topology evidence="1 6">Multi-pass membrane protein</topology>
    </subcellularLocation>
</comment>
<keyword evidence="3 6" id="KW-0256">Endoplasmic reticulum</keyword>
<dbReference type="OrthoDB" id="567788at2759"/>
<reference evidence="9" key="1">
    <citation type="journal article" date="2020" name="Stud. Mycol.">
        <title>101 Dothideomycetes genomes: a test case for predicting lifestyles and emergence of pathogens.</title>
        <authorList>
            <person name="Haridas S."/>
            <person name="Albert R."/>
            <person name="Binder M."/>
            <person name="Bloem J."/>
            <person name="Labutti K."/>
            <person name="Salamov A."/>
            <person name="Andreopoulos B."/>
            <person name="Baker S."/>
            <person name="Barry K."/>
            <person name="Bills G."/>
            <person name="Bluhm B."/>
            <person name="Cannon C."/>
            <person name="Castanera R."/>
            <person name="Culley D."/>
            <person name="Daum C."/>
            <person name="Ezra D."/>
            <person name="Gonzalez J."/>
            <person name="Henrissat B."/>
            <person name="Kuo A."/>
            <person name="Liang C."/>
            <person name="Lipzen A."/>
            <person name="Lutzoni F."/>
            <person name="Magnuson J."/>
            <person name="Mondo S."/>
            <person name="Nolan M."/>
            <person name="Ohm R."/>
            <person name="Pangilinan J."/>
            <person name="Park H.-J."/>
            <person name="Ramirez L."/>
            <person name="Alfaro M."/>
            <person name="Sun H."/>
            <person name="Tritt A."/>
            <person name="Yoshinaga Y."/>
            <person name="Zwiers L.-H."/>
            <person name="Turgeon B."/>
            <person name="Goodwin S."/>
            <person name="Spatafora J."/>
            <person name="Crous P."/>
            <person name="Grigoriev I."/>
        </authorList>
    </citation>
    <scope>NUCLEOTIDE SEQUENCE</scope>
    <source>
        <strain evidence="9">CBS 121410</strain>
    </source>
</reference>
<feature type="compositionally biased region" description="Low complexity" evidence="7">
    <location>
        <begin position="370"/>
        <end position="379"/>
    </location>
</feature>
<evidence type="ECO:0000256" key="2">
    <source>
        <dbReference type="ARBA" id="ARBA00022692"/>
    </source>
</evidence>
<protein>
    <recommendedName>
        <fullName evidence="6">Reticulon-like protein</fullName>
    </recommendedName>
</protein>
<sequence length="421" mass="45946">MSADGAPQLPTPDLSTNNGGYVDLDPTTPAAGETTSSQANGRDTMQETKNTVLNSKNHPVTQNVMDTVQNGENVKAEGAKTQSEFRDLAGARRVPDRPAATGQPLTRKAHKYHSEYGDADDDADYHSMFYRLLSWKNPRATGISFALSILFIFAARYLNVVRYIFKGLYLVLGITAVAEVAGKAVLGNGLATQMRPRKYYMIRKESLERLLDDVEQLINFFVIEFQRILFAENIYVTVGAFFTSVLSYWLIKVVPLWGLTLLGTIAVYLGPLVYLQNKELIDSHLNQANETLSQQASQFKDLAAQHTSRATDTMKTYASEYSTKAQEMMGQAKNKAAVGATQAKETAATSAAQAQEMAYQAKEKAAATTSQYTGSTGSSEPAVKQDDFPSAPAHDPLAFNKTDRVEDPAAPVADAQLPVTS</sequence>
<dbReference type="PROSITE" id="PS50845">
    <property type="entry name" value="RETICULON"/>
    <property type="match status" value="1"/>
</dbReference>
<feature type="domain" description="Reticulon" evidence="8">
    <location>
        <begin position="129"/>
        <end position="326"/>
    </location>
</feature>
<evidence type="ECO:0000256" key="5">
    <source>
        <dbReference type="ARBA" id="ARBA00023136"/>
    </source>
</evidence>
<dbReference type="EMBL" id="ML978711">
    <property type="protein sequence ID" value="KAF2092114.1"/>
    <property type="molecule type" value="Genomic_DNA"/>
</dbReference>
<evidence type="ECO:0000256" key="1">
    <source>
        <dbReference type="ARBA" id="ARBA00004477"/>
    </source>
</evidence>
<feature type="transmembrane region" description="Helical" evidence="6">
    <location>
        <begin position="257"/>
        <end position="275"/>
    </location>
</feature>